<sequence length="429" mass="48488">MAPKAQKREPATKKTNKKEEEIMSEPRHNMVAFLDPEGKLDDYKKITQWLRESRINKAVTFSTPVYKTLIKAFWESTKIIEVDGKELIQGQVNQLNVDVSPDILNSVLELQDDANAPDSIPIMCTRGCLLRMKCTGDIFEGQINKAKLPLQYKFLLHVLIQCLSKSRAGYDMAGNDLVALMVALVLNKPFSISKFSFTNMKENLRRTGSRTSGNKFWMYPRFMQMIMNVQHANLLKAGNDILKIDAMHEQSLLIFKGFSAKRYIECDHPRKMFGALANTEYVAPTNDEWRHDNSQSDDEEPKLKKMMEDKFGRKNLDSSESNSDGDDESGDGGDTGAIGASAASTPGASSARGDEENSDSDDNEPEPGYEFYLDERGVRKTHQIRQEDDADYVPSDTETEYLKKKEVVARRKRTSRKYIGTSSVQSTKS</sequence>
<comment type="caution">
    <text evidence="2">The sequence shown here is derived from an EMBL/GenBank/DDBJ whole genome shotgun (WGS) entry which is preliminary data.</text>
</comment>
<dbReference type="Gramene" id="mRNA:HanXRQr2_Chr05g0202701">
    <property type="protein sequence ID" value="CDS:HanXRQr2_Chr05g0202701.1"/>
    <property type="gene ID" value="HanXRQr2_Chr05g0202701"/>
</dbReference>
<name>A0A9K3IX87_HELAN</name>
<organism evidence="2 3">
    <name type="scientific">Helianthus annuus</name>
    <name type="common">Common sunflower</name>
    <dbReference type="NCBI Taxonomy" id="4232"/>
    <lineage>
        <taxon>Eukaryota</taxon>
        <taxon>Viridiplantae</taxon>
        <taxon>Streptophyta</taxon>
        <taxon>Embryophyta</taxon>
        <taxon>Tracheophyta</taxon>
        <taxon>Spermatophyta</taxon>
        <taxon>Magnoliopsida</taxon>
        <taxon>eudicotyledons</taxon>
        <taxon>Gunneridae</taxon>
        <taxon>Pentapetalae</taxon>
        <taxon>asterids</taxon>
        <taxon>campanulids</taxon>
        <taxon>Asterales</taxon>
        <taxon>Asteraceae</taxon>
        <taxon>Asteroideae</taxon>
        <taxon>Heliantheae alliance</taxon>
        <taxon>Heliantheae</taxon>
        <taxon>Helianthus</taxon>
    </lineage>
</organism>
<feature type="compositionally biased region" description="Low complexity" evidence="1">
    <location>
        <begin position="337"/>
        <end position="351"/>
    </location>
</feature>
<reference evidence="2" key="2">
    <citation type="submission" date="2020-06" db="EMBL/GenBank/DDBJ databases">
        <title>Helianthus annuus Genome sequencing and assembly Release 2.</title>
        <authorList>
            <person name="Gouzy J."/>
            <person name="Langlade N."/>
            <person name="Munos S."/>
        </authorList>
    </citation>
    <scope>NUCLEOTIDE SEQUENCE</scope>
    <source>
        <tissue evidence="2">Leaves</tissue>
    </source>
</reference>
<feature type="compositionally biased region" description="Acidic residues" evidence="1">
    <location>
        <begin position="356"/>
        <end position="367"/>
    </location>
</feature>
<accession>A0A9K3IX87</accession>
<evidence type="ECO:0000313" key="3">
    <source>
        <dbReference type="Proteomes" id="UP000215914"/>
    </source>
</evidence>
<dbReference type="AlphaFoldDB" id="A0A9K3IX87"/>
<dbReference type="Proteomes" id="UP000215914">
    <property type="component" value="Unassembled WGS sequence"/>
</dbReference>
<feature type="compositionally biased region" description="Polar residues" evidence="1">
    <location>
        <begin position="420"/>
        <end position="429"/>
    </location>
</feature>
<protein>
    <submittedName>
        <fullName evidence="2">Uncharacterized protein</fullName>
    </submittedName>
</protein>
<feature type="region of interest" description="Disordered" evidence="1">
    <location>
        <begin position="1"/>
        <end position="26"/>
    </location>
</feature>
<feature type="region of interest" description="Disordered" evidence="1">
    <location>
        <begin position="410"/>
        <end position="429"/>
    </location>
</feature>
<reference evidence="2" key="1">
    <citation type="journal article" date="2017" name="Nature">
        <title>The sunflower genome provides insights into oil metabolism, flowering and Asterid evolution.</title>
        <authorList>
            <person name="Badouin H."/>
            <person name="Gouzy J."/>
            <person name="Grassa C.J."/>
            <person name="Murat F."/>
            <person name="Staton S.E."/>
            <person name="Cottret L."/>
            <person name="Lelandais-Briere C."/>
            <person name="Owens G.L."/>
            <person name="Carrere S."/>
            <person name="Mayjonade B."/>
            <person name="Legrand L."/>
            <person name="Gill N."/>
            <person name="Kane N.C."/>
            <person name="Bowers J.E."/>
            <person name="Hubner S."/>
            <person name="Bellec A."/>
            <person name="Berard A."/>
            <person name="Berges H."/>
            <person name="Blanchet N."/>
            <person name="Boniface M.C."/>
            <person name="Brunel D."/>
            <person name="Catrice O."/>
            <person name="Chaidir N."/>
            <person name="Claudel C."/>
            <person name="Donnadieu C."/>
            <person name="Faraut T."/>
            <person name="Fievet G."/>
            <person name="Helmstetter N."/>
            <person name="King M."/>
            <person name="Knapp S.J."/>
            <person name="Lai Z."/>
            <person name="Le Paslier M.C."/>
            <person name="Lippi Y."/>
            <person name="Lorenzon L."/>
            <person name="Mandel J.R."/>
            <person name="Marage G."/>
            <person name="Marchand G."/>
            <person name="Marquand E."/>
            <person name="Bret-Mestries E."/>
            <person name="Morien E."/>
            <person name="Nambeesan S."/>
            <person name="Nguyen T."/>
            <person name="Pegot-Espagnet P."/>
            <person name="Pouilly N."/>
            <person name="Raftis F."/>
            <person name="Sallet E."/>
            <person name="Schiex T."/>
            <person name="Thomas J."/>
            <person name="Vandecasteele C."/>
            <person name="Vares D."/>
            <person name="Vear F."/>
            <person name="Vautrin S."/>
            <person name="Crespi M."/>
            <person name="Mangin B."/>
            <person name="Burke J.M."/>
            <person name="Salse J."/>
            <person name="Munos S."/>
            <person name="Vincourt P."/>
            <person name="Rieseberg L.H."/>
            <person name="Langlade N.B."/>
        </authorList>
    </citation>
    <scope>NUCLEOTIDE SEQUENCE</scope>
    <source>
        <tissue evidence="2">Leaves</tissue>
    </source>
</reference>
<dbReference type="EMBL" id="MNCJ02000320">
    <property type="protein sequence ID" value="KAF5804909.1"/>
    <property type="molecule type" value="Genomic_DNA"/>
</dbReference>
<evidence type="ECO:0000313" key="2">
    <source>
        <dbReference type="EMBL" id="KAF5804909.1"/>
    </source>
</evidence>
<feature type="region of interest" description="Disordered" evidence="1">
    <location>
        <begin position="311"/>
        <end position="393"/>
    </location>
</feature>
<proteinExistence type="predicted"/>
<evidence type="ECO:0000256" key="1">
    <source>
        <dbReference type="SAM" id="MobiDB-lite"/>
    </source>
</evidence>
<gene>
    <name evidence="2" type="ORF">HanXRQr2_Chr05g0202701</name>
</gene>
<keyword evidence="3" id="KW-1185">Reference proteome</keyword>